<name>Q4RCD3_TETNG</name>
<accession>Q4RCD3</accession>
<reference evidence="1" key="2">
    <citation type="submission" date="2004-02" db="EMBL/GenBank/DDBJ databases">
        <authorList>
            <consortium name="Genoscope"/>
            <consortium name="Whitehead Institute Centre for Genome Research"/>
        </authorList>
    </citation>
    <scope>NUCLEOTIDE SEQUENCE</scope>
</reference>
<dbReference type="EMBL" id="CAAE01019187">
    <property type="protein sequence ID" value="CAG13950.1"/>
    <property type="molecule type" value="Genomic_DNA"/>
</dbReference>
<evidence type="ECO:0000313" key="1">
    <source>
        <dbReference type="EMBL" id="CAG13950.1"/>
    </source>
</evidence>
<protein>
    <submittedName>
        <fullName evidence="1">(spotted green pufferfish) hypothetical protein</fullName>
    </submittedName>
</protein>
<reference evidence="1" key="1">
    <citation type="journal article" date="2004" name="Nature">
        <title>Genome duplication in the teleost fish Tetraodon nigroviridis reveals the early vertebrate proto-karyotype.</title>
        <authorList>
            <person name="Jaillon O."/>
            <person name="Aury J.-M."/>
            <person name="Brunet F."/>
            <person name="Petit J.-L."/>
            <person name="Stange-Thomann N."/>
            <person name="Mauceli E."/>
            <person name="Bouneau L."/>
            <person name="Fischer C."/>
            <person name="Ozouf-Costaz C."/>
            <person name="Bernot A."/>
            <person name="Nicaud S."/>
            <person name="Jaffe D."/>
            <person name="Fisher S."/>
            <person name="Lutfalla G."/>
            <person name="Dossat C."/>
            <person name="Segurens B."/>
            <person name="Dasilva C."/>
            <person name="Salanoubat M."/>
            <person name="Levy M."/>
            <person name="Boudet N."/>
            <person name="Castellano S."/>
            <person name="Anthouard V."/>
            <person name="Jubin C."/>
            <person name="Castelli V."/>
            <person name="Katinka M."/>
            <person name="Vacherie B."/>
            <person name="Biemont C."/>
            <person name="Skalli Z."/>
            <person name="Cattolico L."/>
            <person name="Poulain J."/>
            <person name="De Berardinis V."/>
            <person name="Cruaud C."/>
            <person name="Duprat S."/>
            <person name="Brottier P."/>
            <person name="Coutanceau J.-P."/>
            <person name="Gouzy J."/>
            <person name="Parra G."/>
            <person name="Lardier G."/>
            <person name="Chapple C."/>
            <person name="McKernan K.J."/>
            <person name="McEwan P."/>
            <person name="Bosak S."/>
            <person name="Kellis M."/>
            <person name="Volff J.-N."/>
            <person name="Guigo R."/>
            <person name="Zody M.C."/>
            <person name="Mesirov J."/>
            <person name="Lindblad-Toh K."/>
            <person name="Birren B."/>
            <person name="Nusbaum C."/>
            <person name="Kahn D."/>
            <person name="Robinson-Rechavi M."/>
            <person name="Laudet V."/>
            <person name="Schachter V."/>
            <person name="Quetier F."/>
            <person name="Saurin W."/>
            <person name="Scarpelli C."/>
            <person name="Wincker P."/>
            <person name="Lander E.S."/>
            <person name="Weissenbach J."/>
            <person name="Roest Crollius H."/>
        </authorList>
    </citation>
    <scope>NUCLEOTIDE SEQUENCE [LARGE SCALE GENOMIC DNA]</scope>
</reference>
<organism evidence="1">
    <name type="scientific">Tetraodon nigroviridis</name>
    <name type="common">Spotted green pufferfish</name>
    <name type="synonym">Chelonodon nigroviridis</name>
    <dbReference type="NCBI Taxonomy" id="99883"/>
    <lineage>
        <taxon>Eukaryota</taxon>
        <taxon>Metazoa</taxon>
        <taxon>Chordata</taxon>
        <taxon>Craniata</taxon>
        <taxon>Vertebrata</taxon>
        <taxon>Euteleostomi</taxon>
        <taxon>Actinopterygii</taxon>
        <taxon>Neopterygii</taxon>
        <taxon>Teleostei</taxon>
        <taxon>Neoteleostei</taxon>
        <taxon>Acanthomorphata</taxon>
        <taxon>Eupercaria</taxon>
        <taxon>Tetraodontiformes</taxon>
        <taxon>Tetradontoidea</taxon>
        <taxon>Tetraodontidae</taxon>
        <taxon>Tetraodon</taxon>
    </lineage>
</organism>
<sequence>GHRKALAGKQGLELAADCHLSRIVQVRFLRCLSVKYA</sequence>
<comment type="caution">
    <text evidence="1">The sequence shown here is derived from an EMBL/GenBank/DDBJ whole genome shotgun (WGS) entry which is preliminary data.</text>
</comment>
<dbReference type="AlphaFoldDB" id="Q4RCD3"/>
<proteinExistence type="predicted"/>
<gene>
    <name evidence="1" type="ORF">GSTENG00037994001</name>
</gene>
<feature type="non-terminal residue" evidence="1">
    <location>
        <position position="1"/>
    </location>
</feature>
<feature type="non-terminal residue" evidence="1">
    <location>
        <position position="37"/>
    </location>
</feature>
<dbReference type="KEGG" id="tng:GSTEN00037994G001"/>